<dbReference type="NCBIfam" id="NF007989">
    <property type="entry name" value="PRK10717.1"/>
    <property type="match status" value="1"/>
</dbReference>
<dbReference type="GO" id="GO:0005739">
    <property type="term" value="C:mitochondrion"/>
    <property type="evidence" value="ECO:0007669"/>
    <property type="project" value="UniProtKB-SubCell"/>
</dbReference>
<accession>A0A0D9NTZ4</accession>
<reference evidence="26" key="1">
    <citation type="journal article" date="2014" name="BMC Genomics">
        <title>The genome sequence of the biocontrol fungus Metarhizium anisopliae and comparative genomics of Metarhizium species.</title>
        <authorList>
            <person name="Pattemore J.A."/>
            <person name="Hane J.K."/>
            <person name="Williams A.H."/>
            <person name="Wilson B.A."/>
            <person name="Stodart B.J."/>
            <person name="Ash G.J."/>
        </authorList>
    </citation>
    <scope>NUCLEOTIDE SEQUENCE [LARGE SCALE GENOMIC DNA]</scope>
    <source>
        <strain evidence="26">BRIP 53293</strain>
    </source>
</reference>
<dbReference type="GO" id="GO:0004124">
    <property type="term" value="F:cysteine synthase activity"/>
    <property type="evidence" value="ECO:0007669"/>
    <property type="project" value="UniProtKB-EC"/>
</dbReference>
<evidence type="ECO:0000313" key="26">
    <source>
        <dbReference type="Proteomes" id="UP000054544"/>
    </source>
</evidence>
<evidence type="ECO:0000256" key="22">
    <source>
        <dbReference type="PROSITE-ProRule" id="PRU00175"/>
    </source>
</evidence>
<dbReference type="CDD" id="cd01561">
    <property type="entry name" value="CBS_like"/>
    <property type="match status" value="1"/>
</dbReference>
<evidence type="ECO:0000256" key="19">
    <source>
        <dbReference type="ARBA" id="ARBA00078262"/>
    </source>
</evidence>
<comment type="subcellular location">
    <subcellularLocation>
        <location evidence="2">Mitochondrion</location>
    </subcellularLocation>
</comment>
<evidence type="ECO:0000256" key="20">
    <source>
        <dbReference type="ARBA" id="ARBA00079147"/>
    </source>
</evidence>
<keyword evidence="6" id="KW-0028">Amino-acid biosynthesis</keyword>
<feature type="compositionally biased region" description="Polar residues" evidence="23">
    <location>
        <begin position="389"/>
        <end position="406"/>
    </location>
</feature>
<evidence type="ECO:0000256" key="9">
    <source>
        <dbReference type="ARBA" id="ARBA00022771"/>
    </source>
</evidence>
<dbReference type="Gene3D" id="3.30.40.10">
    <property type="entry name" value="Zinc/RING finger domain, C3HC4 (zinc finger)"/>
    <property type="match status" value="1"/>
</dbReference>
<evidence type="ECO:0000259" key="24">
    <source>
        <dbReference type="PROSITE" id="PS50089"/>
    </source>
</evidence>
<dbReference type="SUPFAM" id="SSF57850">
    <property type="entry name" value="RING/U-box"/>
    <property type="match status" value="2"/>
</dbReference>
<keyword evidence="14" id="KW-0198">Cysteine biosynthesis</keyword>
<feature type="compositionally biased region" description="Basic and acidic residues" evidence="23">
    <location>
        <begin position="293"/>
        <end position="305"/>
    </location>
</feature>
<comment type="cofactor">
    <cofactor evidence="1">
        <name>pyridoxal 5'-phosphate</name>
        <dbReference type="ChEBI" id="CHEBI:597326"/>
    </cofactor>
</comment>
<keyword evidence="11" id="KW-0663">Pyridoxal phosphate</keyword>
<evidence type="ECO:0000256" key="2">
    <source>
        <dbReference type="ARBA" id="ARBA00004173"/>
    </source>
</evidence>
<evidence type="ECO:0000256" key="11">
    <source>
        <dbReference type="ARBA" id="ARBA00022898"/>
    </source>
</evidence>
<dbReference type="SMART" id="SM00184">
    <property type="entry name" value="RING"/>
    <property type="match status" value="1"/>
</dbReference>
<dbReference type="Proteomes" id="UP000054544">
    <property type="component" value="Unassembled WGS sequence"/>
</dbReference>
<dbReference type="EC" id="2.5.1.47" evidence="5"/>
<feature type="compositionally biased region" description="Low complexity" evidence="23">
    <location>
        <begin position="311"/>
        <end position="321"/>
    </location>
</feature>
<comment type="pathway">
    <text evidence="3">Amino-acid biosynthesis; L-cysteine biosynthesis; L-cysteine from L-serine: step 2/2.</text>
</comment>
<evidence type="ECO:0000256" key="14">
    <source>
        <dbReference type="ARBA" id="ARBA00023192"/>
    </source>
</evidence>
<dbReference type="Pfam" id="PF00291">
    <property type="entry name" value="PALP"/>
    <property type="match status" value="1"/>
</dbReference>
<evidence type="ECO:0000256" key="23">
    <source>
        <dbReference type="SAM" id="MobiDB-lite"/>
    </source>
</evidence>
<dbReference type="InterPro" id="IPR013083">
    <property type="entry name" value="Znf_RING/FYVE/PHD"/>
</dbReference>
<dbReference type="InterPro" id="IPR036052">
    <property type="entry name" value="TrpB-like_PALP_sf"/>
</dbReference>
<gene>
    <name evidence="25" type="ORF">H634G_07238</name>
</gene>
<dbReference type="OrthoDB" id="1305878at2759"/>
<dbReference type="InterPro" id="IPR001841">
    <property type="entry name" value="Znf_RING"/>
</dbReference>
<dbReference type="InterPro" id="IPR043145">
    <property type="entry name" value="Znf_ZZ_sf"/>
</dbReference>
<keyword evidence="10" id="KW-0862">Zinc</keyword>
<feature type="compositionally biased region" description="Low complexity" evidence="23">
    <location>
        <begin position="428"/>
        <end position="440"/>
    </location>
</feature>
<dbReference type="GO" id="GO:0006535">
    <property type="term" value="P:cysteine biosynthetic process from serine"/>
    <property type="evidence" value="ECO:0007669"/>
    <property type="project" value="InterPro"/>
</dbReference>
<evidence type="ECO:0000256" key="7">
    <source>
        <dbReference type="ARBA" id="ARBA00022679"/>
    </source>
</evidence>
<dbReference type="Pfam" id="PF00097">
    <property type="entry name" value="zf-C3HC4"/>
    <property type="match status" value="1"/>
</dbReference>
<evidence type="ECO:0000313" key="25">
    <source>
        <dbReference type="EMBL" id="KJK77499.1"/>
    </source>
</evidence>
<feature type="compositionally biased region" description="Basic and acidic residues" evidence="23">
    <location>
        <begin position="123"/>
        <end position="150"/>
    </location>
</feature>
<protein>
    <recommendedName>
        <fullName evidence="18">Cysteine synthase 1</fullName>
        <ecNumber evidence="5">2.5.1.47</ecNumber>
    </recommendedName>
    <alternativeName>
        <fullName evidence="19">O-acetylserine (thiol)-lyase 1</fullName>
    </alternativeName>
    <alternativeName>
        <fullName evidence="20">O-acetylserine sulfhydrylase 1</fullName>
    </alternativeName>
    <alternativeName>
        <fullName evidence="21">O-succinylserine sulfhydrylase</fullName>
    </alternativeName>
</protein>
<dbReference type="PANTHER" id="PTHR10314">
    <property type="entry name" value="CYSTATHIONINE BETA-SYNTHASE"/>
    <property type="match status" value="1"/>
</dbReference>
<evidence type="ECO:0000256" key="13">
    <source>
        <dbReference type="ARBA" id="ARBA00023128"/>
    </source>
</evidence>
<dbReference type="STRING" id="1291518.A0A0D9NTZ4"/>
<evidence type="ECO:0000256" key="8">
    <source>
        <dbReference type="ARBA" id="ARBA00022723"/>
    </source>
</evidence>
<feature type="compositionally biased region" description="Low complexity" evidence="23">
    <location>
        <begin position="335"/>
        <end position="346"/>
    </location>
</feature>
<evidence type="ECO:0000256" key="4">
    <source>
        <dbReference type="ARBA" id="ARBA00007103"/>
    </source>
</evidence>
<keyword evidence="26" id="KW-1185">Reference proteome</keyword>
<feature type="domain" description="RING-type" evidence="24">
    <location>
        <begin position="16"/>
        <end position="72"/>
    </location>
</feature>
<sequence>MDSRKPSLDLEKELTCSICTELLYQPLTLLDCLHTFCGACLKEWFRFQAAKAEKAPTAPAPGEAIFTCPSCRSPVRDTRHNATVVTLLDMYVAANPAKARSDVDKEEMQAKYKPGDQVLPKINTRERTAEERRADEEDRRLIDEVREMSLREATPGGLSQRDRRRRQRQTQSVDGRSRSSRDQSLSSHRRGTEHTTRNSRSDDSSRPGSDHSASDREQRRRRRRSVSRQRQVEHQTSLRSLIGSSEMSERDIEREIEDFARQIQEEGLLDGLDLDNIDLSRDDDLSRRITEAYRRRQRERSRNESSRQPTSSSNNAASRNSEGAQTDARLRAPEGGSRSRASSRSTNGGGQAEDRSRPPPTGSTNLEVRDAARRPRRRTASGGRSATTPVFSSTAETRPASRSSTDLGLRSRTSDPTAPRHSFSEGRSSSTPSVPASSQAPIELPASASSNSNIASFANRVPQWNPNIADPSPATTHELPAAQISRPHLPAELAIVYSAVSSPMSSPSATSGHRRTKSQLFPEPSISCAKCSKQHIEYELHYNCGICTGGQWNICLDCYRAGKGCQYWFGFGYGAWKKWENLRQKGDDSLAKPHMLTACRYLPPPSTPGGADGRKTLTTDDPRGRLETGTFCARCFAWTNDCYWRCDVCNEGDWGFCNNCVNQGNSCTHPLLPLTHEALQATSRPHSPRSTGRPPAATVYTGPQAANIGPFKPLTFRTRCDICQDPISPSHVRYHCFSCKSALIPEAPPGDYDICSSCYNSLVSTGQISMENGHSGWRRCLRGHKMAVIGFADGKIGQWRFIERDIVGGRVLRSEAFESPERNGQELQKWSWKNGDEKLERLVTKDVSATAPSTVGSLSFTQTFPLDGGTGMRANARWAWYPQAGSDDELLFPKGAEIREIEDVNGDWFFGTYMGAKAAEPSAHTLAVSKAQGISKGLTGAIGNTPLIRLNRLSEETGCEILGKAEFMNPGGSVKDRAALYVVKDAEERGLLGPGGTVVEGTAGNTGIGLAHVCRSRGYRLVIYMPDTQSQGKIDLLRLLGAEVHPVPAVAFDNPDNYNHRARRHAEALDNAVWTNQFDNTANRRAHIETTGPEIWAQTAGGVDAFTCATGTAGTLAGITRYLKDVSGGRVRSYLADPPGSVLHSYISSGGKLVERSGSSITEGIGQGRITDNLKPDIDLLDGSLHVSDDKSIEMVYRCLDEEGIYLGASSALNVAAAKEVAEQLGKGHTVVTMLCDGAYRYADRLFSRKWLAEKKLLGAIPKHLEKYIVLP</sequence>
<proteinExistence type="inferred from homology"/>
<dbReference type="InterPro" id="IPR018957">
    <property type="entry name" value="Znf_C3HC4_RING-type"/>
</dbReference>
<evidence type="ECO:0000256" key="5">
    <source>
        <dbReference type="ARBA" id="ARBA00012681"/>
    </source>
</evidence>
<dbReference type="InterPro" id="IPR001926">
    <property type="entry name" value="TrpB-like_PALP"/>
</dbReference>
<dbReference type="Gene3D" id="3.30.60.90">
    <property type="match status" value="1"/>
</dbReference>
<evidence type="ECO:0000256" key="10">
    <source>
        <dbReference type="ARBA" id="ARBA00022833"/>
    </source>
</evidence>
<dbReference type="InterPro" id="IPR001216">
    <property type="entry name" value="P-phosphate_BS"/>
</dbReference>
<evidence type="ECO:0000256" key="18">
    <source>
        <dbReference type="ARBA" id="ARBA00072087"/>
    </source>
</evidence>
<comment type="function">
    <text evidence="17">Catalyzes the conversion of O-succinyl-L-serine into cysteine, the last step in the cysteine biosynthesis pathway. Can also use O-acetyl-L-serine.</text>
</comment>
<dbReference type="GO" id="GO:0008270">
    <property type="term" value="F:zinc ion binding"/>
    <property type="evidence" value="ECO:0007669"/>
    <property type="project" value="UniProtKB-KW"/>
</dbReference>
<dbReference type="InterPro" id="IPR017907">
    <property type="entry name" value="Znf_RING_CS"/>
</dbReference>
<dbReference type="SUPFAM" id="SSF53686">
    <property type="entry name" value="Tryptophan synthase beta subunit-like PLP-dependent enzymes"/>
    <property type="match status" value="1"/>
</dbReference>
<dbReference type="AlphaFoldDB" id="A0A0D9NTZ4"/>
<dbReference type="PROSITE" id="PS50089">
    <property type="entry name" value="ZF_RING_2"/>
    <property type="match status" value="1"/>
</dbReference>
<dbReference type="InterPro" id="IPR050214">
    <property type="entry name" value="Cys_Synth/Cystath_Beta-Synth"/>
</dbReference>
<comment type="catalytic activity">
    <reaction evidence="15">
        <text>O-acetyl-L-serine + hydrogen sulfide = L-cysteine + acetate</text>
        <dbReference type="Rhea" id="RHEA:14829"/>
        <dbReference type="ChEBI" id="CHEBI:29919"/>
        <dbReference type="ChEBI" id="CHEBI:30089"/>
        <dbReference type="ChEBI" id="CHEBI:35235"/>
        <dbReference type="ChEBI" id="CHEBI:58340"/>
        <dbReference type="EC" id="2.5.1.47"/>
    </reaction>
</comment>
<evidence type="ECO:0000256" key="16">
    <source>
        <dbReference type="ARBA" id="ARBA00050981"/>
    </source>
</evidence>
<feature type="compositionally biased region" description="Basic and acidic residues" evidence="23">
    <location>
        <begin position="190"/>
        <end position="218"/>
    </location>
</feature>
<keyword evidence="12" id="KW-0809">Transit peptide</keyword>
<keyword evidence="7" id="KW-0808">Transferase</keyword>
<dbReference type="Gene3D" id="3.40.50.1100">
    <property type="match status" value="2"/>
</dbReference>
<comment type="catalytic activity">
    <reaction evidence="16">
        <text>O-succinyl-L-serine + hydrogen sulfide = L-cysteine + succinate</text>
        <dbReference type="Rhea" id="RHEA:53816"/>
        <dbReference type="ChEBI" id="CHEBI:29919"/>
        <dbReference type="ChEBI" id="CHEBI:30031"/>
        <dbReference type="ChEBI" id="CHEBI:35235"/>
        <dbReference type="ChEBI" id="CHEBI:136856"/>
    </reaction>
</comment>
<dbReference type="PROSITE" id="PS00518">
    <property type="entry name" value="ZF_RING_1"/>
    <property type="match status" value="1"/>
</dbReference>
<evidence type="ECO:0000256" key="1">
    <source>
        <dbReference type="ARBA" id="ARBA00001933"/>
    </source>
</evidence>
<keyword evidence="8" id="KW-0479">Metal-binding</keyword>
<keyword evidence="9 22" id="KW-0863">Zinc-finger</keyword>
<dbReference type="EMBL" id="KE384738">
    <property type="protein sequence ID" value="KJK77499.1"/>
    <property type="molecule type" value="Genomic_DNA"/>
</dbReference>
<evidence type="ECO:0000256" key="17">
    <source>
        <dbReference type="ARBA" id="ARBA00058228"/>
    </source>
</evidence>
<evidence type="ECO:0000256" key="6">
    <source>
        <dbReference type="ARBA" id="ARBA00022605"/>
    </source>
</evidence>
<dbReference type="FunFam" id="3.40.50.1100:FF:000049">
    <property type="entry name" value="Cysteine synthase, putative"/>
    <property type="match status" value="1"/>
</dbReference>
<organism evidence="25 26">
    <name type="scientific">Metarhizium anisopliae BRIP 53293</name>
    <dbReference type="NCBI Taxonomy" id="1291518"/>
    <lineage>
        <taxon>Eukaryota</taxon>
        <taxon>Fungi</taxon>
        <taxon>Dikarya</taxon>
        <taxon>Ascomycota</taxon>
        <taxon>Pezizomycotina</taxon>
        <taxon>Sordariomycetes</taxon>
        <taxon>Hypocreomycetidae</taxon>
        <taxon>Hypocreales</taxon>
        <taxon>Clavicipitaceae</taxon>
        <taxon>Metarhizium</taxon>
    </lineage>
</organism>
<comment type="similarity">
    <text evidence="4">Belongs to the cysteine synthase/cystathionine beta-synthase family.</text>
</comment>
<dbReference type="FunFam" id="3.40.50.1100:FF:000011">
    <property type="entry name" value="Cysteine synthase (o-acetylserine)"/>
    <property type="match status" value="1"/>
</dbReference>
<evidence type="ECO:0000256" key="21">
    <source>
        <dbReference type="ARBA" id="ARBA00081847"/>
    </source>
</evidence>
<evidence type="ECO:0000256" key="15">
    <source>
        <dbReference type="ARBA" id="ARBA00047931"/>
    </source>
</evidence>
<feature type="region of interest" description="Disordered" evidence="23">
    <location>
        <begin position="98"/>
        <end position="250"/>
    </location>
</feature>
<feature type="region of interest" description="Disordered" evidence="23">
    <location>
        <begin position="293"/>
        <end position="440"/>
    </location>
</feature>
<feature type="compositionally biased region" description="Basic and acidic residues" evidence="23">
    <location>
        <begin position="99"/>
        <end position="114"/>
    </location>
</feature>
<dbReference type="PROSITE" id="PS00901">
    <property type="entry name" value="CYS_SYNTHASE"/>
    <property type="match status" value="1"/>
</dbReference>
<name>A0A0D9NTZ4_METAN</name>
<evidence type="ECO:0000256" key="12">
    <source>
        <dbReference type="ARBA" id="ARBA00022946"/>
    </source>
</evidence>
<keyword evidence="13" id="KW-0496">Mitochondrion</keyword>
<evidence type="ECO:0000256" key="3">
    <source>
        <dbReference type="ARBA" id="ARBA00004962"/>
    </source>
</evidence>
<feature type="compositionally biased region" description="Polar residues" evidence="23">
    <location>
        <begin position="234"/>
        <end position="246"/>
    </location>
</feature>